<evidence type="ECO:0000313" key="3">
    <source>
        <dbReference type="Proteomes" id="UP000784294"/>
    </source>
</evidence>
<dbReference type="EMBL" id="CAAALY010246714">
    <property type="protein sequence ID" value="VEL33952.1"/>
    <property type="molecule type" value="Genomic_DNA"/>
</dbReference>
<dbReference type="Proteomes" id="UP000784294">
    <property type="component" value="Unassembled WGS sequence"/>
</dbReference>
<protein>
    <submittedName>
        <fullName evidence="2">Uncharacterized protein</fullName>
    </submittedName>
</protein>
<dbReference type="PANTHER" id="PTHR22455">
    <property type="entry name" value="CILIA- AND FLAGELLA-ASSOCIATED PROTEIN 91"/>
    <property type="match status" value="1"/>
</dbReference>
<feature type="compositionally biased region" description="Polar residues" evidence="1">
    <location>
        <begin position="103"/>
        <end position="119"/>
    </location>
</feature>
<name>A0A448XD12_9PLAT</name>
<dbReference type="InterPro" id="IPR026720">
    <property type="entry name" value="CFAP91"/>
</dbReference>
<dbReference type="PANTHER" id="PTHR22455:SF10">
    <property type="entry name" value="CILIA- AND FLAGELLA-ASSOCIATED PROTEIN 91"/>
    <property type="match status" value="1"/>
</dbReference>
<gene>
    <name evidence="2" type="ORF">PXEA_LOCUS27392</name>
</gene>
<dbReference type="OrthoDB" id="567787at2759"/>
<evidence type="ECO:0000313" key="2">
    <source>
        <dbReference type="EMBL" id="VEL33952.1"/>
    </source>
</evidence>
<comment type="caution">
    <text evidence="2">The sequence shown here is derived from an EMBL/GenBank/DDBJ whole genome shotgun (WGS) entry which is preliminary data.</text>
</comment>
<accession>A0A448XD12</accession>
<sequence length="140" mass="15482">MVKVHQETVDTYLANVSGLAIELTADKFARLSMDELAKQVDEAAIAAGLPDSSTSPEEICAGLVHNWLIPYVNAEHNKAEDQKRKRKLLFAVHQEIWASANQVVSEVSSGQNQQNSTEDSIPENEKDSRTNVETMTQKSD</sequence>
<keyword evidence="3" id="KW-1185">Reference proteome</keyword>
<evidence type="ECO:0000256" key="1">
    <source>
        <dbReference type="SAM" id="MobiDB-lite"/>
    </source>
</evidence>
<proteinExistence type="predicted"/>
<feature type="region of interest" description="Disordered" evidence="1">
    <location>
        <begin position="103"/>
        <end position="140"/>
    </location>
</feature>
<dbReference type="AlphaFoldDB" id="A0A448XD12"/>
<reference evidence="2" key="1">
    <citation type="submission" date="2018-11" db="EMBL/GenBank/DDBJ databases">
        <authorList>
            <consortium name="Pathogen Informatics"/>
        </authorList>
    </citation>
    <scope>NUCLEOTIDE SEQUENCE</scope>
</reference>
<organism evidence="2 3">
    <name type="scientific">Protopolystoma xenopodis</name>
    <dbReference type="NCBI Taxonomy" id="117903"/>
    <lineage>
        <taxon>Eukaryota</taxon>
        <taxon>Metazoa</taxon>
        <taxon>Spiralia</taxon>
        <taxon>Lophotrochozoa</taxon>
        <taxon>Platyhelminthes</taxon>
        <taxon>Monogenea</taxon>
        <taxon>Polyopisthocotylea</taxon>
        <taxon>Polystomatidea</taxon>
        <taxon>Polystomatidae</taxon>
        <taxon>Protopolystoma</taxon>
    </lineage>
</organism>
<feature type="compositionally biased region" description="Polar residues" evidence="1">
    <location>
        <begin position="131"/>
        <end position="140"/>
    </location>
</feature>